<keyword evidence="8" id="KW-1185">Reference proteome</keyword>
<dbReference type="InterPro" id="IPR029052">
    <property type="entry name" value="Metallo-depent_PP-like"/>
</dbReference>
<dbReference type="GO" id="GO:0046872">
    <property type="term" value="F:metal ion binding"/>
    <property type="evidence" value="ECO:0007669"/>
    <property type="project" value="UniProtKB-KW"/>
</dbReference>
<evidence type="ECO:0000256" key="2">
    <source>
        <dbReference type="ARBA" id="ARBA00022519"/>
    </source>
</evidence>
<dbReference type="InterPro" id="IPR043461">
    <property type="entry name" value="LpxH-like"/>
</dbReference>
<evidence type="ECO:0000313" key="7">
    <source>
        <dbReference type="EMBL" id="KMT65764.1"/>
    </source>
</evidence>
<proteinExistence type="predicted"/>
<protein>
    <submittedName>
        <fullName evidence="7">Metallophosphoesterase</fullName>
    </submittedName>
</protein>
<comment type="caution">
    <text evidence="7">The sequence shown here is derived from an EMBL/GenBank/DDBJ whole genome shotgun (WGS) entry which is preliminary data.</text>
</comment>
<keyword evidence="5" id="KW-0464">Manganese</keyword>
<organism evidence="7 8">
    <name type="scientific">Catenovulum maritimum</name>
    <dbReference type="NCBI Taxonomy" id="1513271"/>
    <lineage>
        <taxon>Bacteria</taxon>
        <taxon>Pseudomonadati</taxon>
        <taxon>Pseudomonadota</taxon>
        <taxon>Gammaproteobacteria</taxon>
        <taxon>Alteromonadales</taxon>
        <taxon>Alteromonadaceae</taxon>
        <taxon>Catenovulum</taxon>
    </lineage>
</organism>
<dbReference type="GO" id="GO:0016020">
    <property type="term" value="C:membrane"/>
    <property type="evidence" value="ECO:0007669"/>
    <property type="project" value="GOC"/>
</dbReference>
<dbReference type="RefSeq" id="WP_048691125.1">
    <property type="nucleotide sequence ID" value="NZ_KQ130486.1"/>
</dbReference>
<name>A0A0J8GWV4_9ALTE</name>
<evidence type="ECO:0000313" key="8">
    <source>
        <dbReference type="Proteomes" id="UP000037600"/>
    </source>
</evidence>
<evidence type="ECO:0000259" key="6">
    <source>
        <dbReference type="Pfam" id="PF00149"/>
    </source>
</evidence>
<evidence type="ECO:0000256" key="3">
    <source>
        <dbReference type="ARBA" id="ARBA00022723"/>
    </source>
</evidence>
<keyword evidence="1" id="KW-1003">Cell membrane</keyword>
<dbReference type="InterPro" id="IPR004843">
    <property type="entry name" value="Calcineurin-like_PHP"/>
</dbReference>
<accession>A0A0J8GWV4</accession>
<evidence type="ECO:0000256" key="5">
    <source>
        <dbReference type="ARBA" id="ARBA00023211"/>
    </source>
</evidence>
<dbReference type="AlphaFoldDB" id="A0A0J8GWV4"/>
<dbReference type="GO" id="GO:0008758">
    <property type="term" value="F:UDP-2,3-diacylglucosamine hydrolase activity"/>
    <property type="evidence" value="ECO:0007669"/>
    <property type="project" value="TreeGrafter"/>
</dbReference>
<dbReference type="PANTHER" id="PTHR34990:SF2">
    <property type="entry name" value="BLL8164 PROTEIN"/>
    <property type="match status" value="1"/>
</dbReference>
<gene>
    <name evidence="7" type="ORF">XM47_07095</name>
</gene>
<dbReference type="STRING" id="1513271.XM47_07095"/>
<sequence length="265" mass="30327">MHSNNTQYNAIWLSDIHLGSKDCKAEFLLDMLNKIQSKTLYLVGDIVDIWALERRFHWPESHNQVIHTLLRKAKTGTKVIYVPGNHDEKVRKFVGMTFSDVEIHREYFHTTAAGKKMLITHGDDFDGEVCLGKWHSLIGDALYDLLLFLNRNCFKLRKKIGLNYWSLSGYIKTRVKGANAAIERYKHAAIKYAKSQQADGIICGHIHHPEMDEIDKVLYCNDGDWVENCTLIRENAQGELELIRWTSAVTQISTANVPIISEQAA</sequence>
<dbReference type="Pfam" id="PF00149">
    <property type="entry name" value="Metallophos"/>
    <property type="match status" value="1"/>
</dbReference>
<keyword evidence="4" id="KW-0472">Membrane</keyword>
<feature type="domain" description="Calcineurin-like phosphoesterase" evidence="6">
    <location>
        <begin position="13"/>
        <end position="209"/>
    </location>
</feature>
<dbReference type="PANTHER" id="PTHR34990">
    <property type="entry name" value="UDP-2,3-DIACYLGLUCOSAMINE HYDROLASE-RELATED"/>
    <property type="match status" value="1"/>
</dbReference>
<dbReference type="Gene3D" id="3.60.21.10">
    <property type="match status" value="1"/>
</dbReference>
<dbReference type="PATRIC" id="fig|1513271.3.peg.1453"/>
<dbReference type="OrthoDB" id="9802481at2"/>
<dbReference type="Proteomes" id="UP000037600">
    <property type="component" value="Unassembled WGS sequence"/>
</dbReference>
<evidence type="ECO:0000256" key="1">
    <source>
        <dbReference type="ARBA" id="ARBA00022475"/>
    </source>
</evidence>
<keyword evidence="2" id="KW-0997">Cell inner membrane</keyword>
<keyword evidence="3" id="KW-0479">Metal-binding</keyword>
<dbReference type="EMBL" id="LAZL01000009">
    <property type="protein sequence ID" value="KMT65764.1"/>
    <property type="molecule type" value="Genomic_DNA"/>
</dbReference>
<dbReference type="SUPFAM" id="SSF56300">
    <property type="entry name" value="Metallo-dependent phosphatases"/>
    <property type="match status" value="1"/>
</dbReference>
<dbReference type="CDD" id="cd07398">
    <property type="entry name" value="MPP_YbbF-LpxH"/>
    <property type="match status" value="1"/>
</dbReference>
<evidence type="ECO:0000256" key="4">
    <source>
        <dbReference type="ARBA" id="ARBA00023136"/>
    </source>
</evidence>
<dbReference type="GO" id="GO:0009245">
    <property type="term" value="P:lipid A biosynthetic process"/>
    <property type="evidence" value="ECO:0007669"/>
    <property type="project" value="TreeGrafter"/>
</dbReference>
<reference evidence="7 8" key="1">
    <citation type="submission" date="2015-04" db="EMBL/GenBank/DDBJ databases">
        <title>Draft Genome Sequence of the Novel Agar-Digesting Marine Bacterium Q1.</title>
        <authorList>
            <person name="Li Y."/>
            <person name="Li D."/>
            <person name="Chen G."/>
            <person name="Du Z."/>
        </authorList>
    </citation>
    <scope>NUCLEOTIDE SEQUENCE [LARGE SCALE GENOMIC DNA]</scope>
    <source>
        <strain evidence="7 8">Q1</strain>
    </source>
</reference>